<organism evidence="2">
    <name type="scientific">marine metagenome</name>
    <dbReference type="NCBI Taxonomy" id="408172"/>
    <lineage>
        <taxon>unclassified sequences</taxon>
        <taxon>metagenomes</taxon>
        <taxon>ecological metagenomes</taxon>
    </lineage>
</organism>
<dbReference type="AlphaFoldDB" id="A0A383A7M7"/>
<proteinExistence type="predicted"/>
<evidence type="ECO:0000256" key="1">
    <source>
        <dbReference type="SAM" id="Coils"/>
    </source>
</evidence>
<protein>
    <submittedName>
        <fullName evidence="2">Uncharacterized protein</fullName>
    </submittedName>
</protein>
<accession>A0A383A7M7</accession>
<gene>
    <name evidence="2" type="ORF">METZ01_LOCUS456465</name>
</gene>
<dbReference type="EMBL" id="UINC01189772">
    <property type="protein sequence ID" value="SVE03611.1"/>
    <property type="molecule type" value="Genomic_DNA"/>
</dbReference>
<keyword evidence="1" id="KW-0175">Coiled coil</keyword>
<sequence length="124" mass="14109">MNENGNGNEGAIKEALSAIAQQKMLEFFNRGLILEANLAVAQQENGHLLNTINDLQEEIETLTKKSSNKKTEGNKKIEDLYEENSKLKVDNETLETRMQDLANKVNTGYKPKIRELEDKIKEME</sequence>
<name>A0A383A7M7_9ZZZZ</name>
<evidence type="ECO:0000313" key="2">
    <source>
        <dbReference type="EMBL" id="SVE03611.1"/>
    </source>
</evidence>
<reference evidence="2" key="1">
    <citation type="submission" date="2018-05" db="EMBL/GenBank/DDBJ databases">
        <authorList>
            <person name="Lanie J.A."/>
            <person name="Ng W.-L."/>
            <person name="Kazmierczak K.M."/>
            <person name="Andrzejewski T.M."/>
            <person name="Davidsen T.M."/>
            <person name="Wayne K.J."/>
            <person name="Tettelin H."/>
            <person name="Glass J.I."/>
            <person name="Rusch D."/>
            <person name="Podicherti R."/>
            <person name="Tsui H.-C.T."/>
            <person name="Winkler M.E."/>
        </authorList>
    </citation>
    <scope>NUCLEOTIDE SEQUENCE</scope>
</reference>
<feature type="coiled-coil region" evidence="1">
    <location>
        <begin position="38"/>
        <end position="104"/>
    </location>
</feature>